<name>A0A645JHL5_9ZZZZ</name>
<gene>
    <name evidence="2" type="ORF">SDC9_206811</name>
</gene>
<keyword evidence="1" id="KW-0472">Membrane</keyword>
<keyword evidence="1" id="KW-0812">Transmembrane</keyword>
<evidence type="ECO:0000256" key="1">
    <source>
        <dbReference type="SAM" id="Phobius"/>
    </source>
</evidence>
<dbReference type="AlphaFoldDB" id="A0A645JHL5"/>
<organism evidence="2">
    <name type="scientific">bioreactor metagenome</name>
    <dbReference type="NCBI Taxonomy" id="1076179"/>
    <lineage>
        <taxon>unclassified sequences</taxon>
        <taxon>metagenomes</taxon>
        <taxon>ecological metagenomes</taxon>
    </lineage>
</organism>
<evidence type="ECO:0000313" key="2">
    <source>
        <dbReference type="EMBL" id="MPN59093.1"/>
    </source>
</evidence>
<protein>
    <submittedName>
        <fullName evidence="2">Uncharacterized protein</fullName>
    </submittedName>
</protein>
<accession>A0A645JHL5</accession>
<reference evidence="2" key="1">
    <citation type="submission" date="2019-08" db="EMBL/GenBank/DDBJ databases">
        <authorList>
            <person name="Kucharzyk K."/>
            <person name="Murdoch R.W."/>
            <person name="Higgins S."/>
            <person name="Loffler F."/>
        </authorList>
    </citation>
    <scope>NUCLEOTIDE SEQUENCE</scope>
</reference>
<comment type="caution">
    <text evidence="2">The sequence shown here is derived from an EMBL/GenBank/DDBJ whole genome shotgun (WGS) entry which is preliminary data.</text>
</comment>
<sequence>MIAMGFEECSFVRKMKKPKAILTLIGGILMIVPNVIADIIAIAILIYVVISERRLAKIEKEIAC</sequence>
<dbReference type="EMBL" id="VSSQ01132686">
    <property type="protein sequence ID" value="MPN59093.1"/>
    <property type="molecule type" value="Genomic_DNA"/>
</dbReference>
<proteinExistence type="predicted"/>
<keyword evidence="1" id="KW-1133">Transmembrane helix</keyword>
<feature type="transmembrane region" description="Helical" evidence="1">
    <location>
        <begin position="20"/>
        <end position="50"/>
    </location>
</feature>